<dbReference type="Gene3D" id="3.30.450.20">
    <property type="entry name" value="PAS domain"/>
    <property type="match status" value="1"/>
</dbReference>
<dbReference type="InterPro" id="IPR004089">
    <property type="entry name" value="MCPsignal_dom"/>
</dbReference>
<comment type="similarity">
    <text evidence="2">Belongs to the methyl-accepting chemotaxis (MCP) protein family.</text>
</comment>
<dbReference type="CDD" id="cd18774">
    <property type="entry name" value="PDC2_HK_sensor"/>
    <property type="match status" value="1"/>
</dbReference>
<keyword evidence="1 3" id="KW-0807">Transducer</keyword>
<evidence type="ECO:0000313" key="6">
    <source>
        <dbReference type="Proteomes" id="UP000192738"/>
    </source>
</evidence>
<sequence length="335" mass="37070">MSSENNKIIDASVLLSDLKYANNEMSKVINTIQQIAQQTNLLSLNSAIEAARAGEAGRGFSVVAEEIKKLATRSFTTTKESTKIIENIQSKANEVMAARTADVAYDTIDKIDRNLFERNCDAQAWAGFTQVKNALCSTAADRIEQANNLLKTLVDIYEVYFDLYVFDTEGVIVAAGVHRELIGKNMSDRGWFQEVKAANAISVTDLYFSSVENRHTVAYSCPIRSDAGQIVGYFSSRFNWEYIYDILDSARIGNKGDIAIINKDGYVIACPSRKGILVDNLSSLKASQCAMSGETYGYTIEKDARGNTKIYGYARTRGYNAYKGKNWSAIVSETI</sequence>
<dbReference type="OrthoDB" id="9814866at2"/>
<dbReference type="SUPFAM" id="SSF103190">
    <property type="entry name" value="Sensory domain-like"/>
    <property type="match status" value="1"/>
</dbReference>
<evidence type="ECO:0000256" key="3">
    <source>
        <dbReference type="PROSITE-ProRule" id="PRU00284"/>
    </source>
</evidence>
<dbReference type="Gene3D" id="1.10.287.950">
    <property type="entry name" value="Methyl-accepting chemotaxis protein"/>
    <property type="match status" value="1"/>
</dbReference>
<dbReference type="PANTHER" id="PTHR32089:SF112">
    <property type="entry name" value="LYSOZYME-LIKE PROTEIN-RELATED"/>
    <property type="match status" value="1"/>
</dbReference>
<dbReference type="GO" id="GO:0007165">
    <property type="term" value="P:signal transduction"/>
    <property type="evidence" value="ECO:0007669"/>
    <property type="project" value="UniProtKB-KW"/>
</dbReference>
<dbReference type="InterPro" id="IPR004090">
    <property type="entry name" value="Chemotax_Me-accpt_rcpt"/>
</dbReference>
<evidence type="ECO:0000259" key="4">
    <source>
        <dbReference type="PROSITE" id="PS50111"/>
    </source>
</evidence>
<dbReference type="STRING" id="112901.SAMN04488500_101311"/>
<dbReference type="Pfam" id="PF00015">
    <property type="entry name" value="MCPsignal"/>
    <property type="match status" value="1"/>
</dbReference>
<accession>A0A1W1YFP6</accession>
<dbReference type="GO" id="GO:0006935">
    <property type="term" value="P:chemotaxis"/>
    <property type="evidence" value="ECO:0007669"/>
    <property type="project" value="UniProtKB-KW"/>
</dbReference>
<dbReference type="PANTHER" id="PTHR32089">
    <property type="entry name" value="METHYL-ACCEPTING CHEMOTAXIS PROTEIN MCPB"/>
    <property type="match status" value="1"/>
</dbReference>
<keyword evidence="6" id="KW-1185">Reference proteome</keyword>
<gene>
    <name evidence="5" type="ORF">SAMN04488500_101311</name>
</gene>
<protein>
    <submittedName>
        <fullName evidence="5">Methyl-accepting chemotaxis sensory transducer with Cache sensor</fullName>
    </submittedName>
</protein>
<dbReference type="Proteomes" id="UP000192738">
    <property type="component" value="Unassembled WGS sequence"/>
</dbReference>
<dbReference type="EMBL" id="FWXI01000001">
    <property type="protein sequence ID" value="SMC34973.1"/>
    <property type="molecule type" value="Genomic_DNA"/>
</dbReference>
<name>A0A1W1YFP6_9FIRM</name>
<dbReference type="GO" id="GO:0005886">
    <property type="term" value="C:plasma membrane"/>
    <property type="evidence" value="ECO:0007669"/>
    <property type="project" value="UniProtKB-SubCell"/>
</dbReference>
<dbReference type="CDD" id="cd12914">
    <property type="entry name" value="PDC1_DGC_like"/>
    <property type="match status" value="1"/>
</dbReference>
<evidence type="ECO:0000256" key="2">
    <source>
        <dbReference type="ARBA" id="ARBA00029447"/>
    </source>
</evidence>
<organism evidence="5 6">
    <name type="scientific">Sporomusa malonica</name>
    <dbReference type="NCBI Taxonomy" id="112901"/>
    <lineage>
        <taxon>Bacteria</taxon>
        <taxon>Bacillati</taxon>
        <taxon>Bacillota</taxon>
        <taxon>Negativicutes</taxon>
        <taxon>Selenomonadales</taxon>
        <taxon>Sporomusaceae</taxon>
        <taxon>Sporomusa</taxon>
    </lineage>
</organism>
<dbReference type="GO" id="GO:0004888">
    <property type="term" value="F:transmembrane signaling receptor activity"/>
    <property type="evidence" value="ECO:0007669"/>
    <property type="project" value="InterPro"/>
</dbReference>
<dbReference type="InterPro" id="IPR029151">
    <property type="entry name" value="Sensor-like_sf"/>
</dbReference>
<dbReference type="PROSITE" id="PS50111">
    <property type="entry name" value="CHEMOTAXIS_TRANSDUC_2"/>
    <property type="match status" value="1"/>
</dbReference>
<dbReference type="PRINTS" id="PR00260">
    <property type="entry name" value="CHEMTRNSDUCR"/>
</dbReference>
<evidence type="ECO:0000313" key="5">
    <source>
        <dbReference type="EMBL" id="SMC34973.1"/>
    </source>
</evidence>
<evidence type="ECO:0000256" key="1">
    <source>
        <dbReference type="ARBA" id="ARBA00023224"/>
    </source>
</evidence>
<dbReference type="Pfam" id="PF22673">
    <property type="entry name" value="MCP-like_PDC_1"/>
    <property type="match status" value="1"/>
</dbReference>
<feature type="domain" description="Methyl-accepting transducer" evidence="4">
    <location>
        <begin position="1"/>
        <end position="94"/>
    </location>
</feature>
<reference evidence="5 6" key="1">
    <citation type="submission" date="2017-04" db="EMBL/GenBank/DDBJ databases">
        <authorList>
            <person name="Afonso C.L."/>
            <person name="Miller P.J."/>
            <person name="Scott M.A."/>
            <person name="Spackman E."/>
            <person name="Goraichik I."/>
            <person name="Dimitrov K.M."/>
            <person name="Suarez D.L."/>
            <person name="Swayne D.E."/>
        </authorList>
    </citation>
    <scope>NUCLEOTIDE SEQUENCE [LARGE SCALE GENOMIC DNA]</scope>
    <source>
        <strain evidence="5 6">DSM 5090</strain>
    </source>
</reference>
<dbReference type="AlphaFoldDB" id="A0A1W1YFP6"/>
<dbReference type="SUPFAM" id="SSF58104">
    <property type="entry name" value="Methyl-accepting chemotaxis protein (MCP) signaling domain"/>
    <property type="match status" value="1"/>
</dbReference>
<proteinExistence type="inferred from homology"/>